<keyword evidence="16" id="KW-1015">Disulfide bond</keyword>
<reference evidence="21 22" key="1">
    <citation type="journal article" date="2020" name="IScience">
        <title>Genome Sequencing of the Endangered Kingdonia uniflora (Circaeasteraceae, Ranunculales) Reveals Potential Mechanisms of Evolutionary Specialization.</title>
        <authorList>
            <person name="Sun Y."/>
            <person name="Deng T."/>
            <person name="Zhang A."/>
            <person name="Moore M.J."/>
            <person name="Landis J.B."/>
            <person name="Lin N."/>
            <person name="Zhang H."/>
            <person name="Zhang X."/>
            <person name="Huang J."/>
            <person name="Zhang X."/>
            <person name="Sun H."/>
            <person name="Wang H."/>
        </authorList>
    </citation>
    <scope>NUCLEOTIDE SEQUENCE [LARGE SCALE GENOMIC DNA]</scope>
    <source>
        <strain evidence="21">TB1705</strain>
        <tissue evidence="21">Leaf</tissue>
    </source>
</reference>
<dbReference type="CDD" id="cd13686">
    <property type="entry name" value="GluR_Plant"/>
    <property type="match status" value="1"/>
</dbReference>
<keyword evidence="11" id="KW-0325">Glycoprotein</keyword>
<dbReference type="FunFam" id="3.40.50.2300:FF:000195">
    <property type="entry name" value="Glutamate receptor"/>
    <property type="match status" value="1"/>
</dbReference>
<feature type="transmembrane region" description="Helical" evidence="18">
    <location>
        <begin position="594"/>
        <end position="612"/>
    </location>
</feature>
<sequence length="958" mass="105770">METKKITRVSLSLFFFFLSLNLVLGGVPVSPNRTTVTFDIGVILDLDTLEGKKASTSISIALSDFYITHSNYKTRLVLHTRDSKQNVVGAASAALYLVKNVEVQAIIGPITSAQANFVVDLGNKSQVPIVSFSATSPSLSFARTPYFVRTTLNDSSQVRAIAAIVEAFGWKSVVPVYEDTDYGNDLLPYLNDALQEIDAQIPYMSVVPLLATGDQILKELAKLMTMQTRVFIMHMSPSLASRLFLKAAELGMMSIEYSWIITDGLSNLLSSMNSSVIGSMQGVLGIRPYFPKSKELDHFKVIWRRKYLQENLNIETANPSVFDLWAYDTVWALAMAAEKVGRKDSDFLKPKTSDIPSNLGALGVSQIGPKLIKAVLESKFKGLSGEFILVDGQLQSLAFEILNVAGNGGREIGFWTPASGISRRLKVSSTNRYSTSKANLGNITWPGESSIAPKGWVIPKNGTLRVGVPVIKGFGSELVAVNRNTTTNLISVTGYCIDVFKAVMEKLPYSISYEFVPFQNVSGSIAGNYNDLIYQVFLQNYDAVVGDITIIANRSLYVDFALPFTESGVSMVVPVKGDERKNAWIFLKPLTMELWFATGAFVVFIGFVVWILEHRVNDEFRGAPSHHLGMIFWFSFLTLVFALREKVVSNLARFVVIIWIFVVLIITSSYTANLTSMLTAQRLQPTVTNVKDLLQNREYVGCQKGSFVVELLKSLNFEESFIRFYDSPQDFDKGFSLGSKNGGFAAAFDEIPYIDLILARKYCAKYTKVGPSYRTGGFGFAFQKGSMLVPDISRAVLNVTEGLNFSKMKEKWFGNQTSCPDLITTDSSTSLTLDSFWGLFVIAGVSSLSALLIFVALFYYDHRDIWRQINPENSLWQKIVIMGRHFDTKVDNEAPGTPNVEVTSNEASPNNNAPNVEATSIEASPNNNAPESSPSNSSHTGGNFSPLEDQHTLADQIS</sequence>
<dbReference type="InterPro" id="IPR015683">
    <property type="entry name" value="Ionotropic_Glu_rcpt"/>
</dbReference>
<evidence type="ECO:0000256" key="16">
    <source>
        <dbReference type="PIRSR" id="PIRSR037090-50"/>
    </source>
</evidence>
<evidence type="ECO:0000256" key="2">
    <source>
        <dbReference type="ARBA" id="ARBA00008685"/>
    </source>
</evidence>
<evidence type="ECO:0000259" key="20">
    <source>
        <dbReference type="SMART" id="SM00079"/>
    </source>
</evidence>
<keyword evidence="7 18" id="KW-1133">Transmembrane helix</keyword>
<dbReference type="InterPro" id="IPR028082">
    <property type="entry name" value="Peripla_BP_I"/>
</dbReference>
<dbReference type="SUPFAM" id="SSF53822">
    <property type="entry name" value="Periplasmic binding protein-like I"/>
    <property type="match status" value="1"/>
</dbReference>
<evidence type="ECO:0000256" key="12">
    <source>
        <dbReference type="ARBA" id="ARBA00023286"/>
    </source>
</evidence>
<proteinExistence type="inferred from homology"/>
<dbReference type="EMBL" id="JACGCM010001805">
    <property type="protein sequence ID" value="KAF6149048.1"/>
    <property type="molecule type" value="Genomic_DNA"/>
</dbReference>
<feature type="transmembrane region" description="Helical" evidence="18">
    <location>
        <begin position="836"/>
        <end position="860"/>
    </location>
</feature>
<keyword evidence="6 19" id="KW-0732">Signal</keyword>
<dbReference type="Pfam" id="PF10613">
    <property type="entry name" value="Lig_chan-Glu_bd"/>
    <property type="match status" value="1"/>
</dbReference>
<dbReference type="PIRSF" id="PIRSF037090">
    <property type="entry name" value="Iontro_Glu-like_rcpt_pln"/>
    <property type="match status" value="1"/>
</dbReference>
<evidence type="ECO:0000256" key="14">
    <source>
        <dbReference type="ARBA" id="ARBA00049638"/>
    </source>
</evidence>
<feature type="transmembrane region" description="Helical" evidence="18">
    <location>
        <begin position="624"/>
        <end position="643"/>
    </location>
</feature>
<evidence type="ECO:0000256" key="4">
    <source>
        <dbReference type="ARBA" id="ARBA00022448"/>
    </source>
</evidence>
<evidence type="ECO:0000256" key="19">
    <source>
        <dbReference type="SAM" id="SignalP"/>
    </source>
</evidence>
<dbReference type="InterPro" id="IPR001320">
    <property type="entry name" value="Iontro_rcpt_C"/>
</dbReference>
<dbReference type="FunFam" id="3.40.190.10:FF:000103">
    <property type="entry name" value="Glutamate receptor"/>
    <property type="match status" value="1"/>
</dbReference>
<evidence type="ECO:0000256" key="1">
    <source>
        <dbReference type="ARBA" id="ARBA00004141"/>
    </source>
</evidence>
<evidence type="ECO:0000256" key="15">
    <source>
        <dbReference type="PIRNR" id="PIRNR037090"/>
    </source>
</evidence>
<feature type="region of interest" description="Disordered" evidence="17">
    <location>
        <begin position="890"/>
        <end position="958"/>
    </location>
</feature>
<evidence type="ECO:0000256" key="7">
    <source>
        <dbReference type="ARBA" id="ARBA00022989"/>
    </source>
</evidence>
<dbReference type="SUPFAM" id="SSF53850">
    <property type="entry name" value="Periplasmic binding protein-like II"/>
    <property type="match status" value="1"/>
</dbReference>
<dbReference type="GO" id="GO:0015276">
    <property type="term" value="F:ligand-gated monoatomic ion channel activity"/>
    <property type="evidence" value="ECO:0007669"/>
    <property type="project" value="InterPro"/>
</dbReference>
<dbReference type="Gene3D" id="3.40.190.10">
    <property type="entry name" value="Periplasmic binding protein-like II"/>
    <property type="match status" value="2"/>
</dbReference>
<dbReference type="OrthoDB" id="5984008at2759"/>
<dbReference type="GO" id="GO:0016020">
    <property type="term" value="C:membrane"/>
    <property type="evidence" value="ECO:0007669"/>
    <property type="project" value="UniProtKB-SubCell"/>
</dbReference>
<dbReference type="InterPro" id="IPR044440">
    <property type="entry name" value="GABAb_receptor_plant_PBP1"/>
</dbReference>
<dbReference type="Gene3D" id="1.10.287.70">
    <property type="match status" value="1"/>
</dbReference>
<dbReference type="Proteomes" id="UP000541444">
    <property type="component" value="Unassembled WGS sequence"/>
</dbReference>
<comment type="caution">
    <text evidence="21">The sequence shown here is derived from an EMBL/GenBank/DDBJ whole genome shotgun (WGS) entry which is preliminary data.</text>
</comment>
<evidence type="ECO:0000256" key="13">
    <source>
        <dbReference type="ARBA" id="ARBA00023303"/>
    </source>
</evidence>
<dbReference type="FunFam" id="3.40.50.2300:FF:000188">
    <property type="entry name" value="Glutamate receptor"/>
    <property type="match status" value="1"/>
</dbReference>
<evidence type="ECO:0000256" key="11">
    <source>
        <dbReference type="ARBA" id="ARBA00023180"/>
    </source>
</evidence>
<keyword evidence="8 15" id="KW-0406">Ion transport</keyword>
<comment type="subcellular location">
    <subcellularLocation>
        <location evidence="1">Membrane</location>
        <topology evidence="1">Multi-pass membrane protein</topology>
    </subcellularLocation>
</comment>
<dbReference type="InterPro" id="IPR001828">
    <property type="entry name" value="ANF_lig-bd_rcpt"/>
</dbReference>
<feature type="disulfide bond" evidence="16">
    <location>
        <begin position="763"/>
        <end position="819"/>
    </location>
</feature>
<feature type="signal peptide" evidence="19">
    <location>
        <begin position="1"/>
        <end position="25"/>
    </location>
</feature>
<evidence type="ECO:0000256" key="18">
    <source>
        <dbReference type="SAM" id="Phobius"/>
    </source>
</evidence>
<evidence type="ECO:0000256" key="3">
    <source>
        <dbReference type="ARBA" id="ARBA00011095"/>
    </source>
</evidence>
<feature type="compositionally biased region" description="Low complexity" evidence="17">
    <location>
        <begin position="904"/>
        <end position="938"/>
    </location>
</feature>
<comment type="similarity">
    <text evidence="2 15">Belongs to the glutamate-gated ion channel (TC 1.A.10.1) family.</text>
</comment>
<feature type="domain" description="Ionotropic glutamate receptor C-terminal" evidence="20">
    <location>
        <begin position="463"/>
        <end position="815"/>
    </location>
</feature>
<dbReference type="SMART" id="SM00079">
    <property type="entry name" value="PBPe"/>
    <property type="match status" value="1"/>
</dbReference>
<dbReference type="FunFam" id="1.10.287.70:FF:000037">
    <property type="entry name" value="Glutamate receptor"/>
    <property type="match status" value="1"/>
</dbReference>
<keyword evidence="12 15" id="KW-1071">Ligand-gated ion channel</keyword>
<protein>
    <recommendedName>
        <fullName evidence="15">Glutamate receptor</fullName>
    </recommendedName>
</protein>
<keyword evidence="9 15" id="KW-0472">Membrane</keyword>
<dbReference type="CDD" id="cd19990">
    <property type="entry name" value="PBP1_GABAb_receptor_plant"/>
    <property type="match status" value="1"/>
</dbReference>
<keyword evidence="4 15" id="KW-0813">Transport</keyword>
<dbReference type="InterPro" id="IPR019594">
    <property type="entry name" value="Glu/Gly-bd"/>
</dbReference>
<dbReference type="PANTHER" id="PTHR34836">
    <property type="entry name" value="OS06G0188250 PROTEIN"/>
    <property type="match status" value="1"/>
</dbReference>
<organism evidence="21 22">
    <name type="scientific">Kingdonia uniflora</name>
    <dbReference type="NCBI Taxonomy" id="39325"/>
    <lineage>
        <taxon>Eukaryota</taxon>
        <taxon>Viridiplantae</taxon>
        <taxon>Streptophyta</taxon>
        <taxon>Embryophyta</taxon>
        <taxon>Tracheophyta</taxon>
        <taxon>Spermatophyta</taxon>
        <taxon>Magnoliopsida</taxon>
        <taxon>Ranunculales</taxon>
        <taxon>Circaeasteraceae</taxon>
        <taxon>Kingdonia</taxon>
    </lineage>
</organism>
<keyword evidence="10 15" id="KW-0675">Receptor</keyword>
<evidence type="ECO:0000256" key="10">
    <source>
        <dbReference type="ARBA" id="ARBA00023170"/>
    </source>
</evidence>
<feature type="chain" id="PRO_5029462335" description="Glutamate receptor" evidence="19">
    <location>
        <begin position="26"/>
        <end position="958"/>
    </location>
</feature>
<keyword evidence="13 15" id="KW-0407">Ion channel</keyword>
<evidence type="ECO:0000256" key="5">
    <source>
        <dbReference type="ARBA" id="ARBA00022692"/>
    </source>
</evidence>
<dbReference type="Pfam" id="PF00060">
    <property type="entry name" value="Lig_chan"/>
    <property type="match status" value="1"/>
</dbReference>
<evidence type="ECO:0000256" key="6">
    <source>
        <dbReference type="ARBA" id="ARBA00022729"/>
    </source>
</evidence>
<dbReference type="AlphaFoldDB" id="A0A7J7M2N4"/>
<feature type="transmembrane region" description="Helical" evidence="18">
    <location>
        <begin position="650"/>
        <end position="670"/>
    </location>
</feature>
<dbReference type="InterPro" id="IPR017103">
    <property type="entry name" value="Iontropic_Glu_rcpt_pln"/>
</dbReference>
<dbReference type="PANTHER" id="PTHR34836:SF1">
    <property type="entry name" value="OS09G0428600 PROTEIN"/>
    <property type="match status" value="1"/>
</dbReference>
<gene>
    <name evidence="21" type="ORF">GIB67_018626</name>
</gene>
<comment type="function">
    <text evidence="15">Glutamate-gated receptor that probably acts as non-selective cation channel.</text>
</comment>
<comment type="subunit">
    <text evidence="3">May form heteromers.</text>
</comment>
<dbReference type="Gene3D" id="3.40.50.2300">
    <property type="match status" value="3"/>
</dbReference>
<evidence type="ECO:0000313" key="21">
    <source>
        <dbReference type="EMBL" id="KAF6149048.1"/>
    </source>
</evidence>
<evidence type="ECO:0000256" key="9">
    <source>
        <dbReference type="ARBA" id="ARBA00023136"/>
    </source>
</evidence>
<accession>A0A7J7M2N4</accession>
<evidence type="ECO:0000313" key="22">
    <source>
        <dbReference type="Proteomes" id="UP000541444"/>
    </source>
</evidence>
<evidence type="ECO:0000256" key="8">
    <source>
        <dbReference type="ARBA" id="ARBA00023065"/>
    </source>
</evidence>
<evidence type="ECO:0000256" key="17">
    <source>
        <dbReference type="SAM" id="MobiDB-lite"/>
    </source>
</evidence>
<name>A0A7J7M2N4_9MAGN</name>
<keyword evidence="22" id="KW-1185">Reference proteome</keyword>
<keyword evidence="5 18" id="KW-0812">Transmembrane</keyword>
<dbReference type="Pfam" id="PF01094">
    <property type="entry name" value="ANF_receptor"/>
    <property type="match status" value="1"/>
</dbReference>
<comment type="function">
    <text evidence="14">Glutamate-gated receptor that probably acts as a non-selective cation channel. May be involved in light-signal transduction and calcium homeostasis via the regulation of calcium influx into cells.</text>
</comment>